<reference evidence="2" key="1">
    <citation type="submission" date="2019-09" db="EMBL/GenBank/DDBJ databases">
        <title>In-depth cultivation of the pig gut microbiome towards novel bacterial diversity and tailored functional studies.</title>
        <authorList>
            <person name="Wylensek D."/>
            <person name="Hitch T.C.A."/>
            <person name="Clavel T."/>
        </authorList>
    </citation>
    <scope>NUCLEOTIDE SEQUENCE</scope>
    <source>
        <strain evidence="2">RF-744-FAT-WT-3</strain>
    </source>
</reference>
<dbReference type="InterPro" id="IPR002912">
    <property type="entry name" value="ACT_dom"/>
</dbReference>
<dbReference type="InterPro" id="IPR045865">
    <property type="entry name" value="ACT-like_dom_sf"/>
</dbReference>
<gene>
    <name evidence="2" type="ORF">FYJ66_00440</name>
</gene>
<dbReference type="NCBIfam" id="NF003361">
    <property type="entry name" value="PRK04435.1"/>
    <property type="match status" value="1"/>
</dbReference>
<dbReference type="InterPro" id="IPR008310">
    <property type="entry name" value="UPF0735_ACT_dom-cont"/>
</dbReference>
<comment type="caution">
    <text evidence="2">The sequence shown here is derived from an EMBL/GenBank/DDBJ whole genome shotgun (WGS) entry which is preliminary data.</text>
</comment>
<dbReference type="AlphaFoldDB" id="A0A6A8M3Z5"/>
<dbReference type="RefSeq" id="WP_154571560.1">
    <property type="nucleotide sequence ID" value="NZ_DBEZJY010000079.1"/>
</dbReference>
<evidence type="ECO:0000259" key="1">
    <source>
        <dbReference type="PROSITE" id="PS51671"/>
    </source>
</evidence>
<feature type="domain" description="ACT" evidence="1">
    <location>
        <begin position="69"/>
        <end position="144"/>
    </location>
</feature>
<dbReference type="PIRSF" id="PIRSF025624">
    <property type="entry name" value="ACT_PheB"/>
    <property type="match status" value="1"/>
</dbReference>
<sequence length="145" mass="16211">MGSKYLVVDKSILPGYYEKVVEARKLLESGKVKDVSQAAKQVGISRSTYYKYRDYVMELDAGSQMKRAIISMMLDHEPGVLLRIIQVINSFSYSIWTINQNPPVHEQANVVIAIDLVNGTRDLDDMMDEIGVTAGVKKVSLLGIE</sequence>
<protein>
    <submittedName>
        <fullName evidence="2">ACT domain-containing protein</fullName>
    </submittedName>
</protein>
<dbReference type="SUPFAM" id="SSF55021">
    <property type="entry name" value="ACT-like"/>
    <property type="match status" value="1"/>
</dbReference>
<accession>A0A6A8M3Z5</accession>
<organism evidence="2">
    <name type="scientific">Baileyella intestinalis</name>
    <dbReference type="NCBI Taxonomy" id="2606709"/>
    <lineage>
        <taxon>Bacteria</taxon>
        <taxon>Bacillati</taxon>
        <taxon>Bacillota</taxon>
        <taxon>Clostridia</taxon>
        <taxon>Peptostreptococcales</taxon>
        <taxon>Anaerovoracaceae</taxon>
        <taxon>Baileyella</taxon>
    </lineage>
</organism>
<evidence type="ECO:0000313" key="2">
    <source>
        <dbReference type="EMBL" id="MST68082.1"/>
    </source>
</evidence>
<dbReference type="PROSITE" id="PS51671">
    <property type="entry name" value="ACT"/>
    <property type="match status" value="1"/>
</dbReference>
<proteinExistence type="predicted"/>
<dbReference type="EMBL" id="VUNB01000001">
    <property type="protein sequence ID" value="MST68082.1"/>
    <property type="molecule type" value="Genomic_DNA"/>
</dbReference>
<name>A0A6A8M3Z5_9FIRM</name>